<gene>
    <name evidence="1" type="ORF">J3D65DRAFT_605431</name>
</gene>
<accession>A0ABR1LGJ3</accession>
<organism evidence="1 2">
    <name type="scientific">Phyllosticta citribraziliensis</name>
    <dbReference type="NCBI Taxonomy" id="989973"/>
    <lineage>
        <taxon>Eukaryota</taxon>
        <taxon>Fungi</taxon>
        <taxon>Dikarya</taxon>
        <taxon>Ascomycota</taxon>
        <taxon>Pezizomycotina</taxon>
        <taxon>Dothideomycetes</taxon>
        <taxon>Dothideomycetes incertae sedis</taxon>
        <taxon>Botryosphaeriales</taxon>
        <taxon>Phyllostictaceae</taxon>
        <taxon>Phyllosticta</taxon>
    </lineage>
</organism>
<sequence length="134" mass="14626">MSIRVFAFNLRGRNDIPTNAPSLVYLVLMFIARLLSAWPLPCPSDLSAHIMKLAQQLSAVRYGKDGRRARPLAAGRWSPRQVGCECGETQRGSSVWGVDRTHTIGSDDRTASRESELAVSMALSPVLGADGSWL</sequence>
<dbReference type="Proteomes" id="UP001360953">
    <property type="component" value="Unassembled WGS sequence"/>
</dbReference>
<reference evidence="1 2" key="1">
    <citation type="submission" date="2024-04" db="EMBL/GenBank/DDBJ databases">
        <title>Phyllosticta paracitricarpa is synonymous to the EU quarantine fungus P. citricarpa based on phylogenomic analyses.</title>
        <authorList>
            <consortium name="Lawrence Berkeley National Laboratory"/>
            <person name="Van ingen-buijs V.A."/>
            <person name="Van westerhoven A.C."/>
            <person name="Haridas S."/>
            <person name="Skiadas P."/>
            <person name="Martin F."/>
            <person name="Groenewald J.Z."/>
            <person name="Crous P.W."/>
            <person name="Seidl M.F."/>
        </authorList>
    </citation>
    <scope>NUCLEOTIDE SEQUENCE [LARGE SCALE GENOMIC DNA]</scope>
    <source>
        <strain evidence="1 2">CPC 17464</strain>
    </source>
</reference>
<dbReference type="EMBL" id="JBBPEH010000010">
    <property type="protein sequence ID" value="KAK7532847.1"/>
    <property type="molecule type" value="Genomic_DNA"/>
</dbReference>
<name>A0ABR1LGJ3_9PEZI</name>
<protein>
    <submittedName>
        <fullName evidence="1">Uncharacterized protein</fullName>
    </submittedName>
</protein>
<dbReference type="RefSeq" id="XP_066652240.1">
    <property type="nucleotide sequence ID" value="XM_066798354.1"/>
</dbReference>
<keyword evidence="2" id="KW-1185">Reference proteome</keyword>
<proteinExistence type="predicted"/>
<dbReference type="GeneID" id="92031260"/>
<evidence type="ECO:0000313" key="2">
    <source>
        <dbReference type="Proteomes" id="UP001360953"/>
    </source>
</evidence>
<evidence type="ECO:0000313" key="1">
    <source>
        <dbReference type="EMBL" id="KAK7532847.1"/>
    </source>
</evidence>
<comment type="caution">
    <text evidence="1">The sequence shown here is derived from an EMBL/GenBank/DDBJ whole genome shotgun (WGS) entry which is preliminary data.</text>
</comment>